<dbReference type="KEGG" id="vg:77931565"/>
<accession>A0A8F2E6L0</accession>
<keyword evidence="2" id="KW-1185">Reference proteome</keyword>
<reference evidence="1" key="1">
    <citation type="submission" date="2021-03" db="EMBL/GenBank/DDBJ databases">
        <authorList>
            <person name="Alqahtani R."/>
            <person name="Behailu E."/>
            <person name="Cappabianca D.W."/>
            <person name="Csanadi-Schwartz K.M."/>
            <person name="Dalal A.S."/>
            <person name="Fahim M.S."/>
            <person name="Franklin J.M."/>
            <person name="Gluckman M.H."/>
            <person name="Levine C.J."/>
            <person name="Martin N."/>
            <person name="Milza N."/>
            <person name="Najmabadi R."/>
            <person name="Newman A.M."/>
            <person name="Pajunar M."/>
            <person name="Qalawee I."/>
            <person name="Rizvi A."/>
            <person name="Samuel A."/>
            <person name="Smith A."/>
            <person name="Swann F.E."/>
            <person name="Sweeney P."/>
            <person name="Torres N.R."/>
            <person name="Ventrone L."/>
            <person name="Ventura L."/>
            <person name="Wroe M."/>
            <person name="Acquaye N.A."/>
            <person name="Agnes T.J."/>
            <person name="Ahmed A."/>
            <person name="Ahmed S."/>
            <person name="Amodu B.A."/>
            <person name="Arefeayne N.F."/>
            <person name="Asamoah-Frimpong E.A."/>
            <person name="Attaran A."/>
            <person name="Barragan J.M."/>
            <person name="Baumgarten L.N."/>
            <person name="Berhane B."/>
            <person name="Beyene A."/>
            <person name="Bhattarai B."/>
            <person name="Biondokin D.V."/>
            <person name="Boone B.K."/>
            <person name="Burney S.Z."/>
            <person name="Cayanan J.-R.T."/>
            <person name="Cesta G."/>
            <person name="Chang J."/>
            <person name="Chavez J."/>
            <person name="Chorbajian C."/>
            <person name="Christian S."/>
            <person name="Corns J.R."/>
            <person name="Corns N.R."/>
            <person name="Cowan J.T."/>
            <person name="Coyne C."/>
            <person name="Dadzie B."/>
            <person name="Datu D.-L.V."/>
            <person name="Deng B.C."/>
            <person name="Der L."/>
            <person name="Dickerson K."/>
            <person name="Dozier E."/>
            <person name="Egbunine A.O."/>
            <person name="Farooq M."/>
            <person name="Fonge A.E."/>
            <person name="Ghomsi-Nono M.P."/>
            <person name="Giampietro H."/>
            <person name="Gunnison R.P."/>
            <person name="Han S.H."/>
            <person name="Hennigan A.J."/>
            <person name="Hong A.N."/>
            <person name="Ijomor E.C."/>
            <person name="Jalali A."/>
            <person name="Jamil T.Z."/>
            <person name="Jenkins C.R."/>
            <person name="Joseph M.A."/>
            <person name="Jowanowitch O.J."/>
            <person name="Kang D."/>
            <person name="Khan A."/>
            <person name="Khan Z.K."/>
            <person name="Kiewe T."/>
            <person name="Kjerulf A.B."/>
            <person name="Kolosey V."/>
            <person name="Kurup M."/>
            <person name="Lee V.H."/>
            <person name="Llontop-Maldonado V."/>
            <person name="Long P."/>
            <person name="Lu N."/>
            <person name="Majekodunmi A."/>
            <person name="Malik H.W."/>
            <person name="Marcellino S.C."/>
            <person name="Martinez L.A."/>
            <person name="Meher F.N."/>
            <person name="Michelin M.A."/>
            <person name="Mitchell K.G."/>
            <person name="Mullens W.J."/>
            <person name="Nwakama C."/>
            <person name="Nwosu F.T."/>
            <person name="Oboh E.C."/>
            <person name="Odujinrin O."/>
            <person name="Ogunsan O."/>
            <person name="O'Neill K."/>
            <person name="Oxlaj J.A."/>
            <person name="Patel A.K."/>
            <person name="Patel B.R."/>
            <person name="Pham Q."/>
            <person name="Porter J."/>
            <person name="Portes J."/>
            <person name="Prokopenko A."/>
            <person name="Quraishi M."/>
            <person name="Qureshi M.-A."/>
            <person name="Rivera A."/>
            <person name="Rubalsky V."/>
            <person name="Saikali Y."/>
            <person name="Saqaf K."/>
            <person name="Saroya S.R."/>
            <person name="Seas A."/>
            <person name="Shadrick R.E."/>
            <person name="Sharda N."/>
            <person name="Sigindere M.T."/>
            <person name="Simbi V.G."/>
            <person name="Thuzar C."/>
            <person name="Tran K."/>
            <person name="Tran V.D."/>
            <person name="Trang W."/>
            <person name="Vaishnav N."/>
            <person name="Vuong K."/>
            <person name="Walker C."/>
            <person name="Wallace S.A."/>
            <person name="Warfield J.C."/>
            <person name="Wikina T."/>
            <person name="Wobbeking F.T."/>
            <person name="Worrent L.D."/>
            <person name="Yan T."/>
            <person name="Zehra A."/>
            <person name="Avazpour P."/>
            <person name="Kim F.M."/>
            <person name="Mason K."/>
            <person name="Nguyen D.A."/>
            <person name="Pettit S.M."/>
            <person name="Zhou O.J."/>
            <person name="Brissett D.L."/>
            <person name="Gualtieri C."/>
            <person name="Hufford T.M."/>
            <person name="Ko J.M."/>
            <person name="Novak J.K."/>
            <person name="Smith Z.M."/>
            <person name="Mayer-Bacon C."/>
            <person name="Erill I."/>
            <person name="Caruso S.M."/>
            <person name="Garlena R.A."/>
            <person name="Russell D.A."/>
            <person name="Pope W.H."/>
            <person name="Jacobs-Sera D."/>
            <person name="Hatfull G.F."/>
        </authorList>
    </citation>
    <scope>NUCLEOTIDE SEQUENCE</scope>
</reference>
<dbReference type="EMBL" id="MW822144">
    <property type="protein sequence ID" value="QWT29874.1"/>
    <property type="molecule type" value="Genomic_DNA"/>
</dbReference>
<protein>
    <submittedName>
        <fullName evidence="1">Uncharacterized protein</fullName>
    </submittedName>
</protein>
<name>A0A8F2E6L0_9CAUD</name>
<evidence type="ECO:0000313" key="2">
    <source>
        <dbReference type="Proteomes" id="UP000683386"/>
    </source>
</evidence>
<dbReference type="RefSeq" id="YP_010655699.1">
    <property type="nucleotide sequence ID" value="NC_070830.1"/>
</dbReference>
<dbReference type="GeneID" id="77931565"/>
<dbReference type="Proteomes" id="UP000683386">
    <property type="component" value="Segment"/>
</dbReference>
<evidence type="ECO:0000313" key="1">
    <source>
        <dbReference type="EMBL" id="QWT29874.1"/>
    </source>
</evidence>
<organism evidence="1 2">
    <name type="scientific">Streptomyces phage KimJongPhill</name>
    <dbReference type="NCBI Taxonomy" id="2848886"/>
    <lineage>
        <taxon>Viruses</taxon>
        <taxon>Duplodnaviria</taxon>
        <taxon>Heunggongvirae</taxon>
        <taxon>Uroviricota</taxon>
        <taxon>Caudoviricetes</taxon>
        <taxon>Zukovirus</taxon>
        <taxon>Zukovirus phill</taxon>
    </lineage>
</organism>
<sequence>MNATAKTTAHANCSHAATKADRARCRKNRAVEAEATRERLVELAAGYYGNTLDSEEIIYALGAIDPALIEGYYDNTRDLDEIITSALH</sequence>
<proteinExistence type="predicted"/>
<gene>
    <name evidence="1" type="primary">93</name>
    <name evidence="1" type="ORF">SEA_KIMJONGPHILL_93</name>
</gene>